<evidence type="ECO:0000256" key="5">
    <source>
        <dbReference type="ARBA" id="ARBA00022705"/>
    </source>
</evidence>
<evidence type="ECO:0000313" key="9">
    <source>
        <dbReference type="EMBL" id="EOD01059.1"/>
    </source>
</evidence>
<evidence type="ECO:0000313" key="10">
    <source>
        <dbReference type="Proteomes" id="UP000013378"/>
    </source>
</evidence>
<keyword evidence="10" id="KW-1185">Reference proteome</keyword>
<evidence type="ECO:0000256" key="4">
    <source>
        <dbReference type="ARBA" id="ARBA00022695"/>
    </source>
</evidence>
<dbReference type="RefSeq" id="WP_006310385.1">
    <property type="nucleotide sequence ID" value="NZ_ARZA01000087.1"/>
</dbReference>
<dbReference type="GO" id="GO:0006261">
    <property type="term" value="P:DNA-templated DNA replication"/>
    <property type="evidence" value="ECO:0007669"/>
    <property type="project" value="TreeGrafter"/>
</dbReference>
<dbReference type="AlphaFoldDB" id="R1CWR4"/>
<dbReference type="FunFam" id="3.40.50.300:FF:001255">
    <property type="entry name" value="DNA polymerase III subunit delta"/>
    <property type="match status" value="1"/>
</dbReference>
<evidence type="ECO:0000256" key="7">
    <source>
        <dbReference type="ARBA" id="ARBA00049244"/>
    </source>
</evidence>
<dbReference type="GO" id="GO:0009360">
    <property type="term" value="C:DNA polymerase III complex"/>
    <property type="evidence" value="ECO:0007669"/>
    <property type="project" value="InterPro"/>
</dbReference>
<dbReference type="NCBIfam" id="TIGR00678">
    <property type="entry name" value="holB"/>
    <property type="match status" value="1"/>
</dbReference>
<evidence type="ECO:0000256" key="2">
    <source>
        <dbReference type="ARBA" id="ARBA00014363"/>
    </source>
</evidence>
<dbReference type="InterPro" id="IPR027417">
    <property type="entry name" value="P-loop_NTPase"/>
</dbReference>
<protein>
    <recommendedName>
        <fullName evidence="2">DNA polymerase III subunit delta'</fullName>
        <ecNumber evidence="1">2.7.7.7</ecNumber>
    </recommendedName>
</protein>
<evidence type="ECO:0000256" key="6">
    <source>
        <dbReference type="ARBA" id="ARBA00022932"/>
    </source>
</evidence>
<feature type="domain" description="DNA polymerase III delta subunit C-terminal" evidence="8">
    <location>
        <begin position="208"/>
        <end position="324"/>
    </location>
</feature>
<proteinExistence type="predicted"/>
<keyword evidence="5" id="KW-0235">DNA replication</keyword>
<keyword evidence="6" id="KW-0239">DNA-directed DNA polymerase</keyword>
<dbReference type="PATRIC" id="fig|1304284.3.peg.851"/>
<dbReference type="OrthoDB" id="9810148at2"/>
<sequence>MNFKDIIGQEKIVKNLQSAIKNNSIAHSYLFEGPESIGKSKLGKAFAKTLLCKENGVEPCDKCSSCIKIDSGNHPDLFIVGPSGNSFKKEQVDEIQRNMRILPYEGNRKVFILEDIQKMTQEAENGFLKTLEEPPEYAIIIMTVTNSYSILPTIVSRCQIIKFNPVQNNKIEQVLVNKYNKSSEEARFIASFSNGIVGKAIKLAESEDFKNLREEVISVINDTLNSDKFRVFSISQFFEQNKEYIDDILDMMLIWFRDLLIVKEMADAKFVINKDKTDILNDQSLKLSRSKLHDIIEEVKKTKNNIASNVNYQLAIEVMLLKIQEV</sequence>
<dbReference type="eggNOG" id="COG2812">
    <property type="taxonomic scope" value="Bacteria"/>
</dbReference>
<dbReference type="PANTHER" id="PTHR11669:SF8">
    <property type="entry name" value="DNA POLYMERASE III SUBUNIT DELTA"/>
    <property type="match status" value="1"/>
</dbReference>
<comment type="catalytic activity">
    <reaction evidence="7">
        <text>DNA(n) + a 2'-deoxyribonucleoside 5'-triphosphate = DNA(n+1) + diphosphate</text>
        <dbReference type="Rhea" id="RHEA:22508"/>
        <dbReference type="Rhea" id="RHEA-COMP:17339"/>
        <dbReference type="Rhea" id="RHEA-COMP:17340"/>
        <dbReference type="ChEBI" id="CHEBI:33019"/>
        <dbReference type="ChEBI" id="CHEBI:61560"/>
        <dbReference type="ChEBI" id="CHEBI:173112"/>
        <dbReference type="EC" id="2.7.7.7"/>
    </reaction>
</comment>
<keyword evidence="4 9" id="KW-0548">Nucleotidyltransferase</keyword>
<dbReference type="PANTHER" id="PTHR11669">
    <property type="entry name" value="REPLICATION FACTOR C / DNA POLYMERASE III GAMMA-TAU SUBUNIT"/>
    <property type="match status" value="1"/>
</dbReference>
<dbReference type="GO" id="GO:0008408">
    <property type="term" value="F:3'-5' exonuclease activity"/>
    <property type="evidence" value="ECO:0007669"/>
    <property type="project" value="InterPro"/>
</dbReference>
<dbReference type="Proteomes" id="UP000013378">
    <property type="component" value="Unassembled WGS sequence"/>
</dbReference>
<comment type="caution">
    <text evidence="9">The sequence shown here is derived from an EMBL/GenBank/DDBJ whole genome shotgun (WGS) entry which is preliminary data.</text>
</comment>
<dbReference type="InterPro" id="IPR015199">
    <property type="entry name" value="DNA_pol_III_delta_C"/>
</dbReference>
<dbReference type="GO" id="GO:0003887">
    <property type="term" value="F:DNA-directed DNA polymerase activity"/>
    <property type="evidence" value="ECO:0007669"/>
    <property type="project" value="UniProtKB-KW"/>
</dbReference>
<dbReference type="Pfam" id="PF09115">
    <property type="entry name" value="DNApol3-delta_C"/>
    <property type="match status" value="1"/>
</dbReference>
<reference evidence="9 10" key="1">
    <citation type="journal article" date="2015" name="Geomicrobiol. J.">
        <title>Caldisalinibacter kiritimatiensis gen. nov., sp. nov., a moderately thermohalophilic thiosulfate-reducing bacterium from a hypersaline microbial mat.</title>
        <authorList>
            <person name="Ben Hania W."/>
            <person name="Joseph M."/>
            <person name="Fiebig A."/>
            <person name="Bunk B."/>
            <person name="Klenk H.-P."/>
            <person name="Fardeau M.-L."/>
            <person name="Spring S."/>
        </authorList>
    </citation>
    <scope>NUCLEOTIDE SEQUENCE [LARGE SCALE GENOMIC DNA]</scope>
    <source>
        <strain evidence="9 10">L21-TH-D2</strain>
    </source>
</reference>
<dbReference type="EC" id="2.7.7.7" evidence="1"/>
<organism evidence="9 10">
    <name type="scientific">Caldisalinibacter kiritimatiensis</name>
    <dbReference type="NCBI Taxonomy" id="1304284"/>
    <lineage>
        <taxon>Bacteria</taxon>
        <taxon>Bacillati</taxon>
        <taxon>Bacillota</taxon>
        <taxon>Tissierellia</taxon>
        <taxon>Tissierellales</taxon>
        <taxon>Thermohalobacteraceae</taxon>
        <taxon>Caldisalinibacter</taxon>
    </lineage>
</organism>
<dbReference type="Gene3D" id="1.20.272.10">
    <property type="match status" value="1"/>
</dbReference>
<keyword evidence="3 9" id="KW-0808">Transferase</keyword>
<dbReference type="Gene3D" id="3.40.50.300">
    <property type="entry name" value="P-loop containing nucleotide triphosphate hydrolases"/>
    <property type="match status" value="1"/>
</dbReference>
<dbReference type="InterPro" id="IPR050238">
    <property type="entry name" value="DNA_Rep/Repair_Clamp_Loader"/>
</dbReference>
<evidence type="ECO:0000256" key="3">
    <source>
        <dbReference type="ARBA" id="ARBA00022679"/>
    </source>
</evidence>
<evidence type="ECO:0000259" key="8">
    <source>
        <dbReference type="Pfam" id="PF09115"/>
    </source>
</evidence>
<dbReference type="GO" id="GO:0003677">
    <property type="term" value="F:DNA binding"/>
    <property type="evidence" value="ECO:0007669"/>
    <property type="project" value="InterPro"/>
</dbReference>
<dbReference type="EMBL" id="ARZA01000087">
    <property type="protein sequence ID" value="EOD01059.1"/>
    <property type="molecule type" value="Genomic_DNA"/>
</dbReference>
<evidence type="ECO:0000256" key="1">
    <source>
        <dbReference type="ARBA" id="ARBA00012417"/>
    </source>
</evidence>
<name>R1CWR4_9FIRM</name>
<dbReference type="SUPFAM" id="SSF52540">
    <property type="entry name" value="P-loop containing nucleoside triphosphate hydrolases"/>
    <property type="match status" value="1"/>
</dbReference>
<dbReference type="InterPro" id="IPR004622">
    <property type="entry name" value="DNA_pol_HolB"/>
</dbReference>
<dbReference type="STRING" id="1304284.L21TH_0866"/>
<gene>
    <name evidence="9" type="ORF">L21TH_0866</name>
</gene>
<accession>R1CWR4</accession>
<dbReference type="Pfam" id="PF13177">
    <property type="entry name" value="DNA_pol3_delta2"/>
    <property type="match status" value="1"/>
</dbReference>